<dbReference type="PROSITE" id="PS50888">
    <property type="entry name" value="BHLH"/>
    <property type="match status" value="1"/>
</dbReference>
<evidence type="ECO:0000256" key="3">
    <source>
        <dbReference type="ARBA" id="ARBA00023163"/>
    </source>
</evidence>
<protein>
    <recommendedName>
        <fullName evidence="5">BHLH domain-containing protein</fullName>
    </recommendedName>
</protein>
<dbReference type="OMA" id="RMVESAM"/>
<evidence type="ECO:0000259" key="5">
    <source>
        <dbReference type="PROSITE" id="PS50888"/>
    </source>
</evidence>
<dbReference type="PANTHER" id="PTHR45959:SF2">
    <property type="entry name" value="BHLH TRANSCRIPTION FACTOR"/>
    <property type="match status" value="1"/>
</dbReference>
<accession>A0A803MNL7</accession>
<proteinExistence type="predicted"/>
<feature type="domain" description="BHLH" evidence="5">
    <location>
        <begin position="63"/>
        <end position="112"/>
    </location>
</feature>
<dbReference type="Gene3D" id="4.10.280.10">
    <property type="entry name" value="Helix-loop-helix DNA-binding domain"/>
    <property type="match status" value="1"/>
</dbReference>
<dbReference type="InterPro" id="IPR052610">
    <property type="entry name" value="bHLH_transcription_regulator"/>
</dbReference>
<dbReference type="SMART" id="SM00353">
    <property type="entry name" value="HLH"/>
    <property type="match status" value="1"/>
</dbReference>
<evidence type="ECO:0000256" key="1">
    <source>
        <dbReference type="ARBA" id="ARBA00004123"/>
    </source>
</evidence>
<keyword evidence="2" id="KW-0805">Transcription regulation</keyword>
<keyword evidence="7" id="KW-1185">Reference proteome</keyword>
<evidence type="ECO:0000313" key="6">
    <source>
        <dbReference type="EnsemblPlants" id="AUR62032868-RA:cds"/>
    </source>
</evidence>
<evidence type="ECO:0000256" key="2">
    <source>
        <dbReference type="ARBA" id="ARBA00023015"/>
    </source>
</evidence>
<dbReference type="GO" id="GO:0005634">
    <property type="term" value="C:nucleus"/>
    <property type="evidence" value="ECO:0007669"/>
    <property type="project" value="UniProtKB-SubCell"/>
</dbReference>
<reference evidence="6" key="1">
    <citation type="journal article" date="2017" name="Nature">
        <title>The genome of Chenopodium quinoa.</title>
        <authorList>
            <person name="Jarvis D.E."/>
            <person name="Ho Y.S."/>
            <person name="Lightfoot D.J."/>
            <person name="Schmoeckel S.M."/>
            <person name="Li B."/>
            <person name="Borm T.J.A."/>
            <person name="Ohyanagi H."/>
            <person name="Mineta K."/>
            <person name="Michell C.T."/>
            <person name="Saber N."/>
            <person name="Kharbatia N.M."/>
            <person name="Rupper R.R."/>
            <person name="Sharp A.R."/>
            <person name="Dally N."/>
            <person name="Boughton B.A."/>
            <person name="Woo Y.H."/>
            <person name="Gao G."/>
            <person name="Schijlen E.G.W.M."/>
            <person name="Guo X."/>
            <person name="Momin A.A."/>
            <person name="Negrao S."/>
            <person name="Al-Babili S."/>
            <person name="Gehring C."/>
            <person name="Roessner U."/>
            <person name="Jung C."/>
            <person name="Murphy K."/>
            <person name="Arold S.T."/>
            <person name="Gojobori T."/>
            <person name="van der Linden C.G."/>
            <person name="van Loo E.N."/>
            <person name="Jellen E.N."/>
            <person name="Maughan P.J."/>
            <person name="Tester M."/>
        </authorList>
    </citation>
    <scope>NUCLEOTIDE SEQUENCE [LARGE SCALE GENOMIC DNA]</scope>
    <source>
        <strain evidence="6">cv. PI 614886</strain>
    </source>
</reference>
<evidence type="ECO:0000256" key="4">
    <source>
        <dbReference type="ARBA" id="ARBA00023242"/>
    </source>
</evidence>
<dbReference type="AlphaFoldDB" id="A0A803MNL7"/>
<dbReference type="EnsemblPlants" id="AUR62032868-RA">
    <property type="protein sequence ID" value="AUR62032868-RA:cds"/>
    <property type="gene ID" value="AUR62032868"/>
</dbReference>
<dbReference type="Pfam" id="PF00010">
    <property type="entry name" value="HLH"/>
    <property type="match status" value="1"/>
</dbReference>
<keyword evidence="4" id="KW-0539">Nucleus</keyword>
<dbReference type="PANTHER" id="PTHR45959">
    <property type="entry name" value="BHLH TRANSCRIPTION FACTOR"/>
    <property type="match status" value="1"/>
</dbReference>
<organism evidence="6 7">
    <name type="scientific">Chenopodium quinoa</name>
    <name type="common">Quinoa</name>
    <dbReference type="NCBI Taxonomy" id="63459"/>
    <lineage>
        <taxon>Eukaryota</taxon>
        <taxon>Viridiplantae</taxon>
        <taxon>Streptophyta</taxon>
        <taxon>Embryophyta</taxon>
        <taxon>Tracheophyta</taxon>
        <taxon>Spermatophyta</taxon>
        <taxon>Magnoliopsida</taxon>
        <taxon>eudicotyledons</taxon>
        <taxon>Gunneridae</taxon>
        <taxon>Pentapetalae</taxon>
        <taxon>Caryophyllales</taxon>
        <taxon>Chenopodiaceae</taxon>
        <taxon>Chenopodioideae</taxon>
        <taxon>Atripliceae</taxon>
        <taxon>Chenopodium</taxon>
    </lineage>
</organism>
<comment type="subcellular location">
    <subcellularLocation>
        <location evidence="1">Nucleus</location>
    </subcellularLocation>
</comment>
<dbReference type="InterPro" id="IPR036638">
    <property type="entry name" value="HLH_DNA-bd_sf"/>
</dbReference>
<reference evidence="6" key="2">
    <citation type="submission" date="2021-03" db="UniProtKB">
        <authorList>
            <consortium name="EnsemblPlants"/>
        </authorList>
    </citation>
    <scope>IDENTIFICATION</scope>
</reference>
<keyword evidence="3" id="KW-0804">Transcription</keyword>
<dbReference type="SUPFAM" id="SSF47459">
    <property type="entry name" value="HLH, helix-loop-helix DNA-binding domain"/>
    <property type="match status" value="1"/>
</dbReference>
<dbReference type="Gramene" id="AUR62032868-RA">
    <property type="protein sequence ID" value="AUR62032868-RA:cds"/>
    <property type="gene ID" value="AUR62032868"/>
</dbReference>
<dbReference type="Proteomes" id="UP000596660">
    <property type="component" value="Unplaced"/>
</dbReference>
<name>A0A803MNL7_CHEQI</name>
<evidence type="ECO:0000313" key="7">
    <source>
        <dbReference type="Proteomes" id="UP000596660"/>
    </source>
</evidence>
<dbReference type="InterPro" id="IPR011598">
    <property type="entry name" value="bHLH_dom"/>
</dbReference>
<dbReference type="GO" id="GO:0046983">
    <property type="term" value="F:protein dimerization activity"/>
    <property type="evidence" value="ECO:0007669"/>
    <property type="project" value="InterPro"/>
</dbReference>
<sequence length="211" mass="23853">MESFQYSPTPSSESLSCCTTDDQDFGGIGVDGTLDRGGFEAPKVNKGRGCNNRTGSMALNFSLLSQYHAITKRRRRDKLNQRFIALAKVIPCFDKMDKTSVLEEAIKYVKQLEERVKDLEEQAKPRMVESAMLVKRTRETVDLESKKIAFPEIEAKVSNKDVLVRIYCKKQYGLLLLERILKEMDKVHLSINGTGLLSFGNHDLDITITAK</sequence>